<reference evidence="1 2" key="1">
    <citation type="journal article" date="2017" name="Poromechanics V (2013)">
        <title>Genomic Characterization of the Arsenic-Tolerant Actinobacterium, &lt;i&gt;Rhodococcus erythropolis&lt;/i&gt; S43.</title>
        <authorList>
            <person name="Retamal-Morales G."/>
            <person name="Mehnert M."/>
            <person name="Schwabe R."/>
            <person name="Tischler D."/>
            <person name="Schloemann M."/>
            <person name="Levican G.J."/>
        </authorList>
    </citation>
    <scope>NUCLEOTIDE SEQUENCE [LARGE SCALE GENOMIC DNA]</scope>
    <source>
        <strain evidence="1 2">S43</strain>
    </source>
</reference>
<gene>
    <name evidence="1" type="ORF">BS297_15760</name>
</gene>
<dbReference type="EMBL" id="MRBO01000442">
    <property type="protein sequence ID" value="KAB2584395.1"/>
    <property type="molecule type" value="Genomic_DNA"/>
</dbReference>
<dbReference type="Proteomes" id="UP000325576">
    <property type="component" value="Unassembled WGS sequence"/>
</dbReference>
<name>A0A0C3A8N8_RHOER</name>
<organism evidence="1 2">
    <name type="scientific">Rhodococcus erythropolis</name>
    <name type="common">Arthrobacter picolinophilus</name>
    <dbReference type="NCBI Taxonomy" id="1833"/>
    <lineage>
        <taxon>Bacteria</taxon>
        <taxon>Bacillati</taxon>
        <taxon>Actinomycetota</taxon>
        <taxon>Actinomycetes</taxon>
        <taxon>Mycobacteriales</taxon>
        <taxon>Nocardiaceae</taxon>
        <taxon>Rhodococcus</taxon>
        <taxon>Rhodococcus erythropolis group</taxon>
    </lineage>
</organism>
<comment type="caution">
    <text evidence="1">The sequence shown here is derived from an EMBL/GenBank/DDBJ whole genome shotgun (WGS) entry which is preliminary data.</text>
</comment>
<sequence>MNLEKTSTPEYISTKYSSPRDEVLHHLSLEGWANQSSGDTASTTGYFARISNSEAELQELTTNFEEAMQSAGLADPSALIGHYLLVETDDGFVHVGDYESEEEMIADYRKLEAAYEDWAGEMA</sequence>
<evidence type="ECO:0000313" key="1">
    <source>
        <dbReference type="EMBL" id="KAB2584395.1"/>
    </source>
</evidence>
<dbReference type="AlphaFoldDB" id="A0A0C3A8N8"/>
<proteinExistence type="predicted"/>
<evidence type="ECO:0000313" key="2">
    <source>
        <dbReference type="Proteomes" id="UP000325576"/>
    </source>
</evidence>
<protein>
    <submittedName>
        <fullName evidence="1">Uncharacterized protein</fullName>
    </submittedName>
</protein>
<accession>A0A0C3A8N8</accession>